<dbReference type="EMBL" id="AGNL01004163">
    <property type="protein sequence ID" value="EJK73847.1"/>
    <property type="molecule type" value="Genomic_DNA"/>
</dbReference>
<feature type="region of interest" description="Disordered" evidence="1">
    <location>
        <begin position="1"/>
        <end position="53"/>
    </location>
</feature>
<sequence>DGEREENEKEEEQYPPAAAQYRAMPRELKCDKRKRRLPTDSSLPAASPTGGRPAMVAACQRDGSLFPVESDTYRKYKLETRRLDGDSLPLERVAHLEPKQRHCLLTAAEGGPIDDQADDWELIDSSEIPSLPLTAQGRIDDQFQHQVIFFSQSSSPLRTVLFRLWFFAPCKKSTTPVQNRPPQVEYLATS</sequence>
<evidence type="ECO:0000313" key="3">
    <source>
        <dbReference type="Proteomes" id="UP000266841"/>
    </source>
</evidence>
<name>K0TNU8_THAOC</name>
<keyword evidence="3" id="KW-1185">Reference proteome</keyword>
<accession>K0TNU8</accession>
<feature type="non-terminal residue" evidence="2">
    <location>
        <position position="1"/>
    </location>
</feature>
<protein>
    <submittedName>
        <fullName evidence="2">Uncharacterized protein</fullName>
    </submittedName>
</protein>
<gene>
    <name evidence="2" type="ORF">THAOC_04509</name>
</gene>
<organism evidence="2 3">
    <name type="scientific">Thalassiosira oceanica</name>
    <name type="common">Marine diatom</name>
    <dbReference type="NCBI Taxonomy" id="159749"/>
    <lineage>
        <taxon>Eukaryota</taxon>
        <taxon>Sar</taxon>
        <taxon>Stramenopiles</taxon>
        <taxon>Ochrophyta</taxon>
        <taxon>Bacillariophyta</taxon>
        <taxon>Coscinodiscophyceae</taxon>
        <taxon>Thalassiosirophycidae</taxon>
        <taxon>Thalassiosirales</taxon>
        <taxon>Thalassiosiraceae</taxon>
        <taxon>Thalassiosira</taxon>
    </lineage>
</organism>
<dbReference type="Proteomes" id="UP000266841">
    <property type="component" value="Unassembled WGS sequence"/>
</dbReference>
<comment type="caution">
    <text evidence="2">The sequence shown here is derived from an EMBL/GenBank/DDBJ whole genome shotgun (WGS) entry which is preliminary data.</text>
</comment>
<dbReference type="AlphaFoldDB" id="K0TNU8"/>
<proteinExistence type="predicted"/>
<reference evidence="2 3" key="1">
    <citation type="journal article" date="2012" name="Genome Biol.">
        <title>Genome and low-iron response of an oceanic diatom adapted to chronic iron limitation.</title>
        <authorList>
            <person name="Lommer M."/>
            <person name="Specht M."/>
            <person name="Roy A.S."/>
            <person name="Kraemer L."/>
            <person name="Andreson R."/>
            <person name="Gutowska M.A."/>
            <person name="Wolf J."/>
            <person name="Bergner S.V."/>
            <person name="Schilhabel M.B."/>
            <person name="Klostermeier U.C."/>
            <person name="Beiko R.G."/>
            <person name="Rosenstiel P."/>
            <person name="Hippler M."/>
            <person name="Laroche J."/>
        </authorList>
    </citation>
    <scope>NUCLEOTIDE SEQUENCE [LARGE SCALE GENOMIC DNA]</scope>
    <source>
        <strain evidence="2 3">CCMP1005</strain>
    </source>
</reference>
<evidence type="ECO:0000256" key="1">
    <source>
        <dbReference type="SAM" id="MobiDB-lite"/>
    </source>
</evidence>
<evidence type="ECO:0000313" key="2">
    <source>
        <dbReference type="EMBL" id="EJK73847.1"/>
    </source>
</evidence>